<dbReference type="Pfam" id="PF05685">
    <property type="entry name" value="Uma2"/>
    <property type="match status" value="1"/>
</dbReference>
<evidence type="ECO:0000313" key="2">
    <source>
        <dbReference type="EMBL" id="RRR74837.1"/>
    </source>
</evidence>
<dbReference type="PANTHER" id="PTHR34107:SF4">
    <property type="entry name" value="SLL1222 PROTEIN"/>
    <property type="match status" value="1"/>
</dbReference>
<organism evidence="2 3">
    <name type="scientific">Candidatus Viridilinea halotolerans</name>
    <dbReference type="NCBI Taxonomy" id="2491704"/>
    <lineage>
        <taxon>Bacteria</taxon>
        <taxon>Bacillati</taxon>
        <taxon>Chloroflexota</taxon>
        <taxon>Chloroflexia</taxon>
        <taxon>Chloroflexales</taxon>
        <taxon>Chloroflexineae</taxon>
        <taxon>Oscillochloridaceae</taxon>
        <taxon>Candidatus Viridilinea</taxon>
    </lineage>
</organism>
<dbReference type="Gene3D" id="3.90.1570.10">
    <property type="entry name" value="tt1808, chain A"/>
    <property type="match status" value="1"/>
</dbReference>
<dbReference type="InterPro" id="IPR008538">
    <property type="entry name" value="Uma2"/>
</dbReference>
<reference evidence="2 3" key="1">
    <citation type="submission" date="2018-12" db="EMBL/GenBank/DDBJ databases">
        <title>Genome Sequence of Candidatus Viridilinea halotolerans isolated from saline sulfide-rich spring.</title>
        <authorList>
            <person name="Grouzdev D.S."/>
            <person name="Burganskaya E.I."/>
            <person name="Krutkina M.S."/>
            <person name="Sukhacheva M.V."/>
            <person name="Gorlenko V.M."/>
        </authorList>
    </citation>
    <scope>NUCLEOTIDE SEQUENCE [LARGE SCALE GENOMIC DNA]</scope>
    <source>
        <strain evidence="2">Chok-6</strain>
    </source>
</reference>
<dbReference type="EMBL" id="RSAS01000235">
    <property type="protein sequence ID" value="RRR74837.1"/>
    <property type="molecule type" value="Genomic_DNA"/>
</dbReference>
<evidence type="ECO:0000313" key="3">
    <source>
        <dbReference type="Proteomes" id="UP000280307"/>
    </source>
</evidence>
<dbReference type="SUPFAM" id="SSF52980">
    <property type="entry name" value="Restriction endonuclease-like"/>
    <property type="match status" value="1"/>
</dbReference>
<dbReference type="InterPro" id="IPR011335">
    <property type="entry name" value="Restrct_endonuc-II-like"/>
</dbReference>
<proteinExistence type="predicted"/>
<dbReference type="PANTHER" id="PTHR34107">
    <property type="entry name" value="SLL0198 PROTEIN-RELATED"/>
    <property type="match status" value="1"/>
</dbReference>
<dbReference type="GO" id="GO:0004519">
    <property type="term" value="F:endonuclease activity"/>
    <property type="evidence" value="ECO:0007669"/>
    <property type="project" value="UniProtKB-KW"/>
</dbReference>
<name>A0A426U4K6_9CHLR</name>
<keyword evidence="2" id="KW-0378">Hydrolase</keyword>
<dbReference type="InterPro" id="IPR012296">
    <property type="entry name" value="Nuclease_put_TT1808"/>
</dbReference>
<keyword evidence="2" id="KW-0540">Nuclease</keyword>
<keyword evidence="2" id="KW-0255">Endonuclease</keyword>
<feature type="domain" description="Putative restriction endonuclease" evidence="1">
    <location>
        <begin position="11"/>
        <end position="176"/>
    </location>
</feature>
<sequence>MDIALRWSIADLEVLPANGNRYELIDGELFVSKAPHWHHQATQNRISFELTAWSLRAGGGIVLPTPGIVYAEDEAVIPDLVWISAARRQLVLGPDGKLLASPELVVEVLSFGGTQEARDREAKRRLYSRRGVLEYWIADWRTSQLEIYRRQAAELRHVQTLLPGETLTSPLLPDFAVMIDRFFEI</sequence>
<protein>
    <submittedName>
        <fullName evidence="2">Uma2 family endonuclease</fullName>
    </submittedName>
</protein>
<gene>
    <name evidence="2" type="ORF">EI684_06145</name>
</gene>
<dbReference type="CDD" id="cd06260">
    <property type="entry name" value="DUF820-like"/>
    <property type="match status" value="1"/>
</dbReference>
<dbReference type="AlphaFoldDB" id="A0A426U4K6"/>
<accession>A0A426U4K6</accession>
<comment type="caution">
    <text evidence="2">The sequence shown here is derived from an EMBL/GenBank/DDBJ whole genome shotgun (WGS) entry which is preliminary data.</text>
</comment>
<dbReference type="Proteomes" id="UP000280307">
    <property type="component" value="Unassembled WGS sequence"/>
</dbReference>
<evidence type="ECO:0000259" key="1">
    <source>
        <dbReference type="Pfam" id="PF05685"/>
    </source>
</evidence>